<protein>
    <recommendedName>
        <fullName evidence="4">SprT-like family protein</fullName>
    </recommendedName>
</protein>
<organism evidence="2 3">
    <name type="scientific">Pseudonocardia ailaonensis</name>
    <dbReference type="NCBI Taxonomy" id="367279"/>
    <lineage>
        <taxon>Bacteria</taxon>
        <taxon>Bacillati</taxon>
        <taxon>Actinomycetota</taxon>
        <taxon>Actinomycetes</taxon>
        <taxon>Pseudonocardiales</taxon>
        <taxon>Pseudonocardiaceae</taxon>
        <taxon>Pseudonocardia</taxon>
    </lineage>
</organism>
<keyword evidence="3" id="KW-1185">Reference proteome</keyword>
<feature type="compositionally biased region" description="Basic and acidic residues" evidence="1">
    <location>
        <begin position="175"/>
        <end position="189"/>
    </location>
</feature>
<name>A0ABN2MX35_9PSEU</name>
<proteinExistence type="predicted"/>
<sequence>MIRALERAWSAIRARHPEIPAVVIVVGAGSGTGPELKLGHFAAMRWGADPDETAADGLKPDRLPEVFVGGEGLARGPADVLATLLHEAAHALAHVRGIKDTSRQGRWHNAKFKALAEELGIAVTKDPKIGWSPTTLHNEMRRSYAAPSLSSNRRCAWPGRLRHHGAGPGAQSPLDRGEPLRSPDARCEGRIRRRADPLWALRAPVRGGQDESGDRQG</sequence>
<dbReference type="Proteomes" id="UP001500449">
    <property type="component" value="Unassembled WGS sequence"/>
</dbReference>
<gene>
    <name evidence="2" type="ORF">GCM10009836_20310</name>
</gene>
<feature type="region of interest" description="Disordered" evidence="1">
    <location>
        <begin position="159"/>
        <end position="189"/>
    </location>
</feature>
<evidence type="ECO:0000256" key="1">
    <source>
        <dbReference type="SAM" id="MobiDB-lite"/>
    </source>
</evidence>
<comment type="caution">
    <text evidence="2">The sequence shown here is derived from an EMBL/GenBank/DDBJ whole genome shotgun (WGS) entry which is preliminary data.</text>
</comment>
<accession>A0ABN2MX35</accession>
<reference evidence="2 3" key="1">
    <citation type="journal article" date="2019" name="Int. J. Syst. Evol. Microbiol.">
        <title>The Global Catalogue of Microorganisms (GCM) 10K type strain sequencing project: providing services to taxonomists for standard genome sequencing and annotation.</title>
        <authorList>
            <consortium name="The Broad Institute Genomics Platform"/>
            <consortium name="The Broad Institute Genome Sequencing Center for Infectious Disease"/>
            <person name="Wu L."/>
            <person name="Ma J."/>
        </authorList>
    </citation>
    <scope>NUCLEOTIDE SEQUENCE [LARGE SCALE GENOMIC DNA]</scope>
    <source>
        <strain evidence="2 3">JCM 16009</strain>
    </source>
</reference>
<dbReference type="RefSeq" id="WP_344414863.1">
    <property type="nucleotide sequence ID" value="NZ_BAAAQK010000005.1"/>
</dbReference>
<evidence type="ECO:0000313" key="3">
    <source>
        <dbReference type="Proteomes" id="UP001500449"/>
    </source>
</evidence>
<evidence type="ECO:0000313" key="2">
    <source>
        <dbReference type="EMBL" id="GAA1840913.1"/>
    </source>
</evidence>
<dbReference type="EMBL" id="BAAAQK010000005">
    <property type="protein sequence ID" value="GAA1840913.1"/>
    <property type="molecule type" value="Genomic_DNA"/>
</dbReference>
<evidence type="ECO:0008006" key="4">
    <source>
        <dbReference type="Google" id="ProtNLM"/>
    </source>
</evidence>